<keyword evidence="7" id="KW-0238">DNA-binding</keyword>
<dbReference type="AlphaFoldDB" id="A0A6J2WZY3"/>
<name>A0A6J2WZY3_CHACN</name>
<dbReference type="GO" id="GO:0005730">
    <property type="term" value="C:nucleolus"/>
    <property type="evidence" value="ECO:0007669"/>
    <property type="project" value="UniProtKB-SubCell"/>
</dbReference>
<dbReference type="GeneID" id="115829815"/>
<dbReference type="GO" id="GO:0003723">
    <property type="term" value="F:RNA binding"/>
    <property type="evidence" value="ECO:0007669"/>
    <property type="project" value="UniProtKB-UniRule"/>
</dbReference>
<evidence type="ECO:0000256" key="1">
    <source>
        <dbReference type="ARBA" id="ARBA00004496"/>
    </source>
</evidence>
<dbReference type="GO" id="GO:0003677">
    <property type="term" value="F:DNA binding"/>
    <property type="evidence" value="ECO:0007669"/>
    <property type="project" value="UniProtKB-KW"/>
</dbReference>
<keyword evidence="5" id="KW-0963">Cytoplasm</keyword>
<dbReference type="InterPro" id="IPR040224">
    <property type="entry name" value="RDM1"/>
</dbReference>
<keyword evidence="6 9" id="KW-0694">RNA-binding</keyword>
<evidence type="ECO:0000256" key="9">
    <source>
        <dbReference type="PROSITE-ProRule" id="PRU00176"/>
    </source>
</evidence>
<dbReference type="InterPro" id="IPR035979">
    <property type="entry name" value="RBD_domain_sf"/>
</dbReference>
<evidence type="ECO:0000256" key="8">
    <source>
        <dbReference type="ARBA" id="ARBA00023242"/>
    </source>
</evidence>
<comment type="subcellular location">
    <subcellularLocation>
        <location evidence="1">Cytoplasm</location>
    </subcellularLocation>
    <subcellularLocation>
        <location evidence="2">Nucleus</location>
        <location evidence="2">Nucleolus</location>
    </subcellularLocation>
</comment>
<dbReference type="InterPro" id="IPR000504">
    <property type="entry name" value="RRM_dom"/>
</dbReference>
<dbReference type="SUPFAM" id="SSF54768">
    <property type="entry name" value="dsRNA-binding domain-like"/>
    <property type="match status" value="1"/>
</dbReference>
<evidence type="ECO:0000256" key="7">
    <source>
        <dbReference type="ARBA" id="ARBA00023125"/>
    </source>
</evidence>
<comment type="subunit">
    <text evidence="3">Homodimer.</text>
</comment>
<evidence type="ECO:0000256" key="3">
    <source>
        <dbReference type="ARBA" id="ARBA00011738"/>
    </source>
</evidence>
<gene>
    <name evidence="12" type="primary">rdm1</name>
</gene>
<evidence type="ECO:0000313" key="12">
    <source>
        <dbReference type="RefSeq" id="XP_030649839.1"/>
    </source>
</evidence>
<dbReference type="SUPFAM" id="SSF54928">
    <property type="entry name" value="RNA-binding domain, RBD"/>
    <property type="match status" value="1"/>
</dbReference>
<dbReference type="PANTHER" id="PTHR31164:SF1">
    <property type="entry name" value="RAD52 MOTIF-CONTAINING PROTEIN 1"/>
    <property type="match status" value="1"/>
</dbReference>
<dbReference type="InterPro" id="IPR034200">
    <property type="entry name" value="RDM1_RRM"/>
</dbReference>
<protein>
    <recommendedName>
        <fullName evidence="4">RAD52 motif-containing protein 1</fullName>
    </recommendedName>
</protein>
<dbReference type="CTD" id="201299"/>
<dbReference type="InParanoid" id="A0A6J2WZY3"/>
<dbReference type="FunCoup" id="A0A6J2WZY3">
    <property type="interactions" value="247"/>
</dbReference>
<evidence type="ECO:0000256" key="6">
    <source>
        <dbReference type="ARBA" id="ARBA00022884"/>
    </source>
</evidence>
<evidence type="ECO:0000256" key="4">
    <source>
        <dbReference type="ARBA" id="ARBA00013723"/>
    </source>
</evidence>
<dbReference type="PANTHER" id="PTHR31164">
    <property type="entry name" value="RAD52 MOTIF-CONTAINING PROTEIN 1"/>
    <property type="match status" value="1"/>
</dbReference>
<feature type="domain" description="RRM" evidence="10">
    <location>
        <begin position="18"/>
        <end position="101"/>
    </location>
</feature>
<evidence type="ECO:0000259" key="10">
    <source>
        <dbReference type="PROSITE" id="PS50102"/>
    </source>
</evidence>
<evidence type="ECO:0000313" key="11">
    <source>
        <dbReference type="Proteomes" id="UP000504632"/>
    </source>
</evidence>
<dbReference type="InterPro" id="IPR057652">
    <property type="entry name" value="DSRM_RDM1"/>
</dbReference>
<sequence>MDIEVDILEFRVPIENNKTIFVWDIQPSDSEAYIYECLWNVYSEYGALYLVKLCENAAWAKPGFYALVKFYSSNQAATAQRATDKQCLFQSSPLKVRLSTKKDSGCPYYARPLSDAKCQELANHYLGFNGWSSRIVTLKDLSNCGQTEMPASDGHSQETLLKFGCIIELTFPQHGISCRGVGVTEEMIDTTIAPENFLRKRKALMKWTQSRALVNAFEKVLLLVLGNGKVAIECRIDPDEILPDEDFKGVLKVNDISWSQLNTDEEDELPWEFTVDLSQ</sequence>
<keyword evidence="11" id="KW-1185">Reference proteome</keyword>
<dbReference type="GO" id="GO:0005737">
    <property type="term" value="C:cytoplasm"/>
    <property type="evidence" value="ECO:0007669"/>
    <property type="project" value="UniProtKB-SubCell"/>
</dbReference>
<organism evidence="11 12">
    <name type="scientific">Chanos chanos</name>
    <name type="common">Milkfish</name>
    <name type="synonym">Mugil chanos</name>
    <dbReference type="NCBI Taxonomy" id="29144"/>
    <lineage>
        <taxon>Eukaryota</taxon>
        <taxon>Metazoa</taxon>
        <taxon>Chordata</taxon>
        <taxon>Craniata</taxon>
        <taxon>Vertebrata</taxon>
        <taxon>Euteleostomi</taxon>
        <taxon>Actinopterygii</taxon>
        <taxon>Neopterygii</taxon>
        <taxon>Teleostei</taxon>
        <taxon>Ostariophysi</taxon>
        <taxon>Gonorynchiformes</taxon>
        <taxon>Chanidae</taxon>
        <taxon>Chanos</taxon>
    </lineage>
</organism>
<dbReference type="RefSeq" id="XP_030649839.1">
    <property type="nucleotide sequence ID" value="XM_030793979.1"/>
</dbReference>
<dbReference type="InterPro" id="IPR012677">
    <property type="entry name" value="Nucleotide-bd_a/b_plait_sf"/>
</dbReference>
<reference evidence="12" key="1">
    <citation type="submission" date="2025-08" db="UniProtKB">
        <authorList>
            <consortium name="RefSeq"/>
        </authorList>
    </citation>
    <scope>IDENTIFICATION</scope>
</reference>
<dbReference type="OrthoDB" id="6287754at2759"/>
<dbReference type="Gene3D" id="3.30.70.330">
    <property type="match status" value="1"/>
</dbReference>
<proteinExistence type="predicted"/>
<keyword evidence="8" id="KW-0539">Nucleus</keyword>
<dbReference type="Proteomes" id="UP000504632">
    <property type="component" value="Chromosome 16"/>
</dbReference>
<evidence type="ECO:0000256" key="5">
    <source>
        <dbReference type="ARBA" id="ARBA00022490"/>
    </source>
</evidence>
<accession>A0A6J2WZY3</accession>
<evidence type="ECO:0000256" key="2">
    <source>
        <dbReference type="ARBA" id="ARBA00004604"/>
    </source>
</evidence>
<dbReference type="CDD" id="cd12364">
    <property type="entry name" value="RRM_RDM1"/>
    <property type="match status" value="1"/>
</dbReference>
<dbReference type="PROSITE" id="PS50102">
    <property type="entry name" value="RRM"/>
    <property type="match status" value="1"/>
</dbReference>
<dbReference type="Pfam" id="PF25517">
    <property type="entry name" value="DSRM_RDM1"/>
    <property type="match status" value="1"/>
</dbReference>